<accession>A0A2A6FQ17</accession>
<organism evidence="3 4">
    <name type="scientific">Candidatus Lumbricidiphila eiseniae</name>
    <dbReference type="NCBI Taxonomy" id="1969409"/>
    <lineage>
        <taxon>Bacteria</taxon>
        <taxon>Bacillati</taxon>
        <taxon>Actinomycetota</taxon>
        <taxon>Actinomycetes</taxon>
        <taxon>Micrococcales</taxon>
        <taxon>Microbacteriaceae</taxon>
        <taxon>Candidatus Lumbricidiphila</taxon>
    </lineage>
</organism>
<evidence type="ECO:0000313" key="4">
    <source>
        <dbReference type="Proteomes" id="UP000219994"/>
    </source>
</evidence>
<dbReference type="PANTHER" id="PTHR42760">
    <property type="entry name" value="SHORT-CHAIN DEHYDROGENASES/REDUCTASES FAMILY MEMBER"/>
    <property type="match status" value="1"/>
</dbReference>
<dbReference type="SUPFAM" id="SSF51735">
    <property type="entry name" value="NAD(P)-binding Rossmann-fold domains"/>
    <property type="match status" value="1"/>
</dbReference>
<keyword evidence="2" id="KW-0560">Oxidoreductase</keyword>
<sequence>MDKRTRGIVITGSSGIAAATARQLSADGHRLFVISRGASGCAALSSTLGAGSAGWAVADLQDESAAVTAFAEAAEALGQIDAVVAVAGGSARKMGDGWLHNMSLEAWNASLSLNLSTMFLTAREAVRHMKAQGGSLVMTSSVLATSPQPDNFATHGYAAAKAAITGWTVPLAAAYAADGIRVNTVAPGLVHTPMAQRAAQDRAIVAFAQRKQPLAQGLLTAEQVAAALCWFVTADAVTGQVLAVDGGWEVTSTS</sequence>
<dbReference type="InterPro" id="IPR002347">
    <property type="entry name" value="SDR_fam"/>
</dbReference>
<dbReference type="PROSITE" id="PS00061">
    <property type="entry name" value="ADH_SHORT"/>
    <property type="match status" value="1"/>
</dbReference>
<comment type="similarity">
    <text evidence="1">Belongs to the short-chain dehydrogenases/reductases (SDR) family.</text>
</comment>
<reference evidence="4" key="1">
    <citation type="submission" date="2017-03" db="EMBL/GenBank/DDBJ databases">
        <authorList>
            <person name="Lund M.B."/>
        </authorList>
    </citation>
    <scope>NUCLEOTIDE SEQUENCE [LARGE SCALE GENOMIC DNA]</scope>
</reference>
<dbReference type="EMBL" id="NAEP01000045">
    <property type="protein sequence ID" value="PDQ34777.1"/>
    <property type="molecule type" value="Genomic_DNA"/>
</dbReference>
<dbReference type="AlphaFoldDB" id="A0A2A6FQ17"/>
<dbReference type="Gene3D" id="3.40.50.720">
    <property type="entry name" value="NAD(P)-binding Rossmann-like Domain"/>
    <property type="match status" value="1"/>
</dbReference>
<dbReference type="InterPro" id="IPR020904">
    <property type="entry name" value="Sc_DH/Rdtase_CS"/>
</dbReference>
<dbReference type="PANTHER" id="PTHR42760:SF133">
    <property type="entry name" value="3-OXOACYL-[ACYL-CARRIER-PROTEIN] REDUCTASE"/>
    <property type="match status" value="1"/>
</dbReference>
<dbReference type="CDD" id="cd05233">
    <property type="entry name" value="SDR_c"/>
    <property type="match status" value="1"/>
</dbReference>
<dbReference type="Pfam" id="PF13561">
    <property type="entry name" value="adh_short_C2"/>
    <property type="match status" value="1"/>
</dbReference>
<dbReference type="PRINTS" id="PR00081">
    <property type="entry name" value="GDHRDH"/>
</dbReference>
<dbReference type="GO" id="GO:0016616">
    <property type="term" value="F:oxidoreductase activity, acting on the CH-OH group of donors, NAD or NADP as acceptor"/>
    <property type="evidence" value="ECO:0007669"/>
    <property type="project" value="TreeGrafter"/>
</dbReference>
<name>A0A2A6FQ17_9MICO</name>
<evidence type="ECO:0000256" key="2">
    <source>
        <dbReference type="ARBA" id="ARBA00023002"/>
    </source>
</evidence>
<evidence type="ECO:0000313" key="3">
    <source>
        <dbReference type="EMBL" id="PDQ34777.1"/>
    </source>
</evidence>
<comment type="caution">
    <text evidence="3">The sequence shown here is derived from an EMBL/GenBank/DDBJ whole genome shotgun (WGS) entry which is preliminary data.</text>
</comment>
<evidence type="ECO:0000256" key="1">
    <source>
        <dbReference type="ARBA" id="ARBA00006484"/>
    </source>
</evidence>
<gene>
    <name evidence="3" type="ORF">B5766_09295</name>
</gene>
<dbReference type="GO" id="GO:0006633">
    <property type="term" value="P:fatty acid biosynthetic process"/>
    <property type="evidence" value="ECO:0007669"/>
    <property type="project" value="TreeGrafter"/>
</dbReference>
<protein>
    <recommendedName>
        <fullName evidence="5">Short-chain dehydrogenase</fullName>
    </recommendedName>
</protein>
<dbReference type="InterPro" id="IPR036291">
    <property type="entry name" value="NAD(P)-bd_dom_sf"/>
</dbReference>
<proteinExistence type="inferred from homology"/>
<dbReference type="Proteomes" id="UP000219994">
    <property type="component" value="Unassembled WGS sequence"/>
</dbReference>
<dbReference type="GO" id="GO:0048038">
    <property type="term" value="F:quinone binding"/>
    <property type="evidence" value="ECO:0007669"/>
    <property type="project" value="TreeGrafter"/>
</dbReference>
<evidence type="ECO:0008006" key="5">
    <source>
        <dbReference type="Google" id="ProtNLM"/>
    </source>
</evidence>